<dbReference type="EMBL" id="LR797323">
    <property type="protein sequence ID" value="CAB4202232.1"/>
    <property type="molecule type" value="Genomic_DNA"/>
</dbReference>
<comment type="similarity">
    <text evidence="1">Belongs to the Dps family.</text>
</comment>
<evidence type="ECO:0000256" key="1">
    <source>
        <dbReference type="ARBA" id="ARBA00009497"/>
    </source>
</evidence>
<sequence>MTTVEALQQIFRDNFVAYFRSHVAHVNIVGRNFASDHKLLQKTYEDLQSQIDTLGELLRTLKEYMPCDIQEVLTLSHLETDAIEGTSTELIELVTEDLEHLVAEHRELIGIAEEEGEQQIANYAQDRVLALEKHIWMQRATLEE</sequence>
<dbReference type="Pfam" id="PF00210">
    <property type="entry name" value="Ferritin"/>
    <property type="match status" value="1"/>
</dbReference>
<proteinExistence type="inferred from homology"/>
<dbReference type="PANTHER" id="PTHR42932">
    <property type="entry name" value="GENERAL STRESS PROTEIN 20U"/>
    <property type="match status" value="1"/>
</dbReference>
<dbReference type="InterPro" id="IPR002177">
    <property type="entry name" value="DPS_DNA-bd"/>
</dbReference>
<reference evidence="3" key="1">
    <citation type="submission" date="2020-05" db="EMBL/GenBank/DDBJ databases">
        <authorList>
            <person name="Chiriac C."/>
            <person name="Salcher M."/>
            <person name="Ghai R."/>
            <person name="Kavagutti S V."/>
        </authorList>
    </citation>
    <scope>NUCLEOTIDE SEQUENCE</scope>
</reference>
<dbReference type="InterPro" id="IPR009078">
    <property type="entry name" value="Ferritin-like_SF"/>
</dbReference>
<evidence type="ECO:0000259" key="2">
    <source>
        <dbReference type="Pfam" id="PF00210"/>
    </source>
</evidence>
<organism evidence="3">
    <name type="scientific">uncultured Caudovirales phage</name>
    <dbReference type="NCBI Taxonomy" id="2100421"/>
    <lineage>
        <taxon>Viruses</taxon>
        <taxon>Duplodnaviria</taxon>
        <taxon>Heunggongvirae</taxon>
        <taxon>Uroviricota</taxon>
        <taxon>Caudoviricetes</taxon>
        <taxon>Peduoviridae</taxon>
        <taxon>Maltschvirus</taxon>
        <taxon>Maltschvirus maltsch</taxon>
    </lineage>
</organism>
<dbReference type="InterPro" id="IPR008331">
    <property type="entry name" value="Ferritin_DPS_dom"/>
</dbReference>
<name>A0A6J5RYN6_9CAUD</name>
<accession>A0A6J5RYN6</accession>
<gene>
    <name evidence="3" type="ORF">UFOVP1369_1</name>
</gene>
<dbReference type="PIRSF" id="PIRSF005900">
    <property type="entry name" value="Dps"/>
    <property type="match status" value="1"/>
</dbReference>
<dbReference type="InterPro" id="IPR012347">
    <property type="entry name" value="Ferritin-like"/>
</dbReference>
<dbReference type="GO" id="GO:0003677">
    <property type="term" value="F:DNA binding"/>
    <property type="evidence" value="ECO:0007669"/>
    <property type="project" value="UniProtKB-KW"/>
</dbReference>
<keyword evidence="3" id="KW-0238">DNA-binding</keyword>
<dbReference type="GO" id="GO:0008199">
    <property type="term" value="F:ferric iron binding"/>
    <property type="evidence" value="ECO:0007669"/>
    <property type="project" value="InterPro"/>
</dbReference>
<dbReference type="SUPFAM" id="SSF47240">
    <property type="entry name" value="Ferritin-like"/>
    <property type="match status" value="1"/>
</dbReference>
<protein>
    <submittedName>
        <fullName evidence="3">Dps DNA-binding ferritin-like protein (Oxidative damage protectant)</fullName>
    </submittedName>
</protein>
<evidence type="ECO:0000313" key="3">
    <source>
        <dbReference type="EMBL" id="CAB4202232.1"/>
    </source>
</evidence>
<dbReference type="Gene3D" id="1.20.1260.10">
    <property type="match status" value="1"/>
</dbReference>
<feature type="domain" description="Ferritin/DPS" evidence="2">
    <location>
        <begin position="5"/>
        <end position="143"/>
    </location>
</feature>
<dbReference type="PANTHER" id="PTHR42932:SF1">
    <property type="entry name" value="GENERAL STRESS PROTEIN 20U"/>
    <property type="match status" value="1"/>
</dbReference>